<organism evidence="1 2">
    <name type="scientific">Candidatus Accumulibacter affinis</name>
    <dbReference type="NCBI Taxonomy" id="2954384"/>
    <lineage>
        <taxon>Bacteria</taxon>
        <taxon>Pseudomonadati</taxon>
        <taxon>Pseudomonadota</taxon>
        <taxon>Betaproteobacteria</taxon>
        <taxon>Candidatus Accumulibacter</taxon>
    </lineage>
</organism>
<comment type="caution">
    <text evidence="1">The sequence shown here is derived from an EMBL/GenBank/DDBJ whole genome shotgun (WGS) entry which is preliminary data.</text>
</comment>
<dbReference type="SUPFAM" id="SSF53187">
    <property type="entry name" value="Zn-dependent exopeptidases"/>
    <property type="match status" value="1"/>
</dbReference>
<dbReference type="Pfam" id="PF05013">
    <property type="entry name" value="FGase"/>
    <property type="match status" value="1"/>
</dbReference>
<dbReference type="EMBL" id="JADJOT010000009">
    <property type="protein sequence ID" value="MBK7954645.1"/>
    <property type="molecule type" value="Genomic_DNA"/>
</dbReference>
<reference evidence="1 2" key="1">
    <citation type="submission" date="2020-10" db="EMBL/GenBank/DDBJ databases">
        <title>Connecting structure to function with the recovery of over 1000 high-quality activated sludge metagenome-assembled genomes encoding full-length rRNA genes using long-read sequencing.</title>
        <authorList>
            <person name="Singleton C.M."/>
            <person name="Petriglieri F."/>
            <person name="Kristensen J.M."/>
            <person name="Kirkegaard R.H."/>
            <person name="Michaelsen T.Y."/>
            <person name="Andersen M.H."/>
            <person name="Karst S.M."/>
            <person name="Dueholm M.S."/>
            <person name="Nielsen P.H."/>
            <person name="Albertsen M."/>
        </authorList>
    </citation>
    <scope>NUCLEOTIDE SEQUENCE [LARGE SCALE GENOMIC DNA]</scope>
    <source>
        <strain evidence="1">Fred_18-Q3-R57-64_BAT3C.720</strain>
    </source>
</reference>
<protein>
    <submittedName>
        <fullName evidence="1">N-formylglutamate amidohydrolase</fullName>
    </submittedName>
</protein>
<gene>
    <name evidence="1" type="ORF">IPK02_12195</name>
</gene>
<dbReference type="Gene3D" id="3.40.630.40">
    <property type="entry name" value="Zn-dependent exopeptidases"/>
    <property type="match status" value="1"/>
</dbReference>
<proteinExistence type="predicted"/>
<dbReference type="AlphaFoldDB" id="A0A935T7X3"/>
<sequence>MRDFYVVTCEHGGNRIPAAYAELFHEWQARLSTHRGYDPGARVLARDLAAALHAPLVISTVSRLLIDLNRSLSSPQVWSEATCALSPTRKQAIVSRHYAPYRQRLTEIVATAVAAGQRVIHVSSHSFTPILDGQVRNADVGLLYDPARSGEVAVAAHWKAAFAEQSAELRVRRNYPYQGKDDGLTSAMRRCFPPDQYVGIEIELNQAFVLAQRRPWRQLRRTVVTTLLAALR</sequence>
<dbReference type="InterPro" id="IPR007709">
    <property type="entry name" value="N-FG_amidohydro"/>
</dbReference>
<dbReference type="Proteomes" id="UP000706151">
    <property type="component" value="Unassembled WGS sequence"/>
</dbReference>
<name>A0A935T7X3_9PROT</name>
<evidence type="ECO:0000313" key="2">
    <source>
        <dbReference type="Proteomes" id="UP000706151"/>
    </source>
</evidence>
<accession>A0A935T7X3</accession>
<evidence type="ECO:0000313" key="1">
    <source>
        <dbReference type="EMBL" id="MBK7954645.1"/>
    </source>
</evidence>